<name>A0A0F5QEV2_9HYPH</name>
<dbReference type="AlphaFoldDB" id="A0A0F5QEV2"/>
<keyword evidence="2" id="KW-1185">Reference proteome</keyword>
<sequence>MLAELNLRPLEQRVFDASSVGLRLEHTTSDGAFVFADFAAARVGHGPGKMSANGPLTEIELEDGEAFGEDTGFVYHPPSGYLALQYNHAGPRVARVAQYLIAADLSLGGVRQALPGEATIDRAGFSFGAVLKPDAYSRLARFGIIKELEFEVSVPGARASDRAMGRSLSDILDAPLPSGIDTIKISMRASREAGGQLGRSGAMQIIDDLHGLGAMVQGGYVKGKQDEGTRLEAVDLVQERLSSEALVTTGRGRRYTRTDRWGAMERILDGWLTTGALPVAP</sequence>
<organism evidence="1 2">
    <name type="scientific">Devosia epidermidihirudinis</name>
    <dbReference type="NCBI Taxonomy" id="1293439"/>
    <lineage>
        <taxon>Bacteria</taxon>
        <taxon>Pseudomonadati</taxon>
        <taxon>Pseudomonadota</taxon>
        <taxon>Alphaproteobacteria</taxon>
        <taxon>Hyphomicrobiales</taxon>
        <taxon>Devosiaceae</taxon>
        <taxon>Devosia</taxon>
    </lineage>
</organism>
<dbReference type="EMBL" id="LANJ01000011">
    <property type="protein sequence ID" value="KKC39527.1"/>
    <property type="molecule type" value="Genomic_DNA"/>
</dbReference>
<comment type="caution">
    <text evidence="1">The sequence shown here is derived from an EMBL/GenBank/DDBJ whole genome shotgun (WGS) entry which is preliminary data.</text>
</comment>
<dbReference type="PATRIC" id="fig|1293439.3.peg.534"/>
<reference evidence="1 2" key="1">
    <citation type="submission" date="2015-03" db="EMBL/GenBank/DDBJ databases">
        <authorList>
            <person name="Lepp D."/>
            <person name="Hassan Y.I."/>
            <person name="Li X.-Z."/>
            <person name="Zhou T."/>
        </authorList>
    </citation>
    <scope>NUCLEOTIDE SEQUENCE [LARGE SCALE GENOMIC DNA]</scope>
    <source>
        <strain evidence="1 2">E84</strain>
    </source>
</reference>
<proteinExistence type="predicted"/>
<gene>
    <name evidence="1" type="ORF">WH87_04865</name>
</gene>
<protein>
    <submittedName>
        <fullName evidence="1">Uncharacterized protein</fullName>
    </submittedName>
</protein>
<evidence type="ECO:0000313" key="1">
    <source>
        <dbReference type="EMBL" id="KKC39527.1"/>
    </source>
</evidence>
<dbReference type="Proteomes" id="UP000033411">
    <property type="component" value="Unassembled WGS sequence"/>
</dbReference>
<evidence type="ECO:0000313" key="2">
    <source>
        <dbReference type="Proteomes" id="UP000033411"/>
    </source>
</evidence>
<dbReference type="STRING" id="1293439.WH87_04865"/>
<accession>A0A0F5QEV2</accession>